<dbReference type="Pfam" id="PF09754">
    <property type="entry name" value="PAC2"/>
    <property type="match status" value="1"/>
</dbReference>
<evidence type="ECO:0000256" key="3">
    <source>
        <dbReference type="ARBA" id="ARBA00025745"/>
    </source>
</evidence>
<evidence type="ECO:0000256" key="5">
    <source>
        <dbReference type="SAM" id="MobiDB-lite"/>
    </source>
</evidence>
<keyword evidence="2 4" id="KW-0143">Chaperone</keyword>
<evidence type="ECO:0000256" key="4">
    <source>
        <dbReference type="PIRNR" id="PIRNR010044"/>
    </source>
</evidence>
<evidence type="ECO:0000256" key="2">
    <source>
        <dbReference type="ARBA" id="ARBA00023186"/>
    </source>
</evidence>
<evidence type="ECO:0000313" key="6">
    <source>
        <dbReference type="EMBL" id="CED83997.1"/>
    </source>
</evidence>
<dbReference type="GO" id="GO:0005829">
    <property type="term" value="C:cytosol"/>
    <property type="evidence" value="ECO:0007669"/>
    <property type="project" value="TreeGrafter"/>
</dbReference>
<dbReference type="InterPro" id="IPR016562">
    <property type="entry name" value="Proteasome_assmbl_chp_2_euk"/>
</dbReference>
<proteinExistence type="inferred from homology"/>
<dbReference type="PANTHER" id="PTHR12970">
    <property type="entry name" value="PROTEASOME ASSEMBLY CHAPERONE 2"/>
    <property type="match status" value="1"/>
</dbReference>
<protein>
    <recommendedName>
        <fullName evidence="1 4">Proteasome assembly chaperone 2</fullName>
    </recommendedName>
</protein>
<name>A0A0F7SPC0_PHARH</name>
<dbReference type="PANTHER" id="PTHR12970:SF1">
    <property type="entry name" value="PROTEASOME ASSEMBLY CHAPERONE 2"/>
    <property type="match status" value="1"/>
</dbReference>
<comment type="similarity">
    <text evidence="3 4">Belongs to the PSMG2 family.</text>
</comment>
<feature type="compositionally biased region" description="Low complexity" evidence="5">
    <location>
        <begin position="175"/>
        <end position="200"/>
    </location>
</feature>
<dbReference type="GO" id="GO:0005634">
    <property type="term" value="C:nucleus"/>
    <property type="evidence" value="ECO:0007669"/>
    <property type="project" value="TreeGrafter"/>
</dbReference>
<evidence type="ECO:0000256" key="1">
    <source>
        <dbReference type="ARBA" id="ARBA00019186"/>
    </source>
</evidence>
<comment type="subunit">
    <text evidence="4">Component of the 20S proteasome chaperone.</text>
</comment>
<accession>A0A0F7SPC0</accession>
<dbReference type="GO" id="GO:0043248">
    <property type="term" value="P:proteasome assembly"/>
    <property type="evidence" value="ECO:0007669"/>
    <property type="project" value="TreeGrafter"/>
</dbReference>
<dbReference type="InterPro" id="IPR038389">
    <property type="entry name" value="PSMG2_sf"/>
</dbReference>
<sequence>MTASSLPFFTPVDGFDTSAFTDGTLVLPCVSVGNVPQLTVDLLIATLPNIKRVGFLSTEDLVPFVGGPEKPGDGGIVTALEVYAQSGDEDRGVYYLQQRSPVLKSRKEHYLSQFVPWVEQMKFKKMLILASLDGSNRASGSSDKHYQLPMPSVVSIPFPDLSGLPAYSHESASSASSSGLEEISSTPSAASQTVTTSTQPILPPLPGSGLLSSLLLRISADRESFQVATGVILSFVIEGDNREDAKQMGNVVDMALDLGIGRAGSGGWREPESWEALVRGSERDRFE</sequence>
<dbReference type="Gene3D" id="3.40.50.10900">
    <property type="entry name" value="PAC-like subunit"/>
    <property type="match status" value="2"/>
</dbReference>
<organism evidence="6">
    <name type="scientific">Phaffia rhodozyma</name>
    <name type="common">Yeast</name>
    <name type="synonym">Xanthophyllomyces dendrorhous</name>
    <dbReference type="NCBI Taxonomy" id="264483"/>
    <lineage>
        <taxon>Eukaryota</taxon>
        <taxon>Fungi</taxon>
        <taxon>Dikarya</taxon>
        <taxon>Basidiomycota</taxon>
        <taxon>Agaricomycotina</taxon>
        <taxon>Tremellomycetes</taxon>
        <taxon>Cystofilobasidiales</taxon>
        <taxon>Mrakiaceae</taxon>
        <taxon>Phaffia</taxon>
    </lineage>
</organism>
<reference evidence="6" key="1">
    <citation type="submission" date="2014-08" db="EMBL/GenBank/DDBJ databases">
        <authorList>
            <person name="Sharma Rahul"/>
            <person name="Thines Marco"/>
        </authorList>
    </citation>
    <scope>NUCLEOTIDE SEQUENCE</scope>
</reference>
<dbReference type="EMBL" id="LN483157">
    <property type="protein sequence ID" value="CED83997.1"/>
    <property type="molecule type" value="Genomic_DNA"/>
</dbReference>
<dbReference type="AlphaFoldDB" id="A0A0F7SPC0"/>
<dbReference type="PIRSF" id="PIRSF010044">
    <property type="entry name" value="UCP010044"/>
    <property type="match status" value="1"/>
</dbReference>
<dbReference type="InterPro" id="IPR019151">
    <property type="entry name" value="Proteasome_assmbl_chaperone_2"/>
</dbReference>
<comment type="function">
    <text evidence="4">Involved in 20S proteasome assembly.</text>
</comment>
<feature type="region of interest" description="Disordered" evidence="5">
    <location>
        <begin position="175"/>
        <end position="202"/>
    </location>
</feature>